<feature type="compositionally biased region" description="Basic and acidic residues" evidence="6">
    <location>
        <begin position="1040"/>
        <end position="1049"/>
    </location>
</feature>
<dbReference type="FunFam" id="1.25.40.90:FF:000020">
    <property type="entry name" value="regulation of nuclear pre-mRNA domain-containing protein 2 isoform X1"/>
    <property type="match status" value="1"/>
</dbReference>
<evidence type="ECO:0000256" key="1">
    <source>
        <dbReference type="ARBA" id="ARBA00022481"/>
    </source>
</evidence>
<feature type="compositionally biased region" description="Polar residues" evidence="6">
    <location>
        <begin position="533"/>
        <end position="542"/>
    </location>
</feature>
<feature type="region of interest" description="Disordered" evidence="6">
    <location>
        <begin position="533"/>
        <end position="564"/>
    </location>
</feature>
<feature type="region of interest" description="Disordered" evidence="6">
    <location>
        <begin position="752"/>
        <end position="798"/>
    </location>
</feature>
<evidence type="ECO:0000256" key="4">
    <source>
        <dbReference type="ARBA" id="ARBA00062892"/>
    </source>
</evidence>
<feature type="compositionally biased region" description="Polar residues" evidence="6">
    <location>
        <begin position="580"/>
        <end position="594"/>
    </location>
</feature>
<protein>
    <recommendedName>
        <fullName evidence="5">Regulation of nuclear pre-mRNA domain-containing protein 2</fullName>
    </recommendedName>
</protein>
<evidence type="ECO:0000256" key="2">
    <source>
        <dbReference type="ARBA" id="ARBA00022553"/>
    </source>
</evidence>
<reference evidence="8" key="1">
    <citation type="journal article" date="2016" name="Nat. Commun.">
        <title>The channel catfish genome sequence provides insights into the evolution of scale formation in teleosts.</title>
        <authorList>
            <person name="Liu Z."/>
            <person name="Liu S."/>
            <person name="Yao J."/>
            <person name="Bao L."/>
            <person name="Zhang J."/>
            <person name="Li Y."/>
            <person name="Jiang C."/>
            <person name="Sun L."/>
            <person name="Wang R."/>
            <person name="Zhang Y."/>
            <person name="Zhou T."/>
            <person name="Zeng Q."/>
            <person name="Fu Q."/>
            <person name="Gao S."/>
            <person name="Li N."/>
            <person name="Koren S."/>
            <person name="Jiang Y."/>
            <person name="Zimin A."/>
            <person name="Xu P."/>
            <person name="Phillippy A.M."/>
            <person name="Geng X."/>
            <person name="Song L."/>
            <person name="Sun F."/>
            <person name="Li C."/>
            <person name="Wang X."/>
            <person name="Chen A."/>
            <person name="Jin Y."/>
            <person name="Yuan Z."/>
            <person name="Yang Y."/>
            <person name="Tan S."/>
            <person name="Peatman E."/>
            <person name="Lu J."/>
            <person name="Qin Z."/>
            <person name="Dunham R."/>
            <person name="Li Z."/>
            <person name="Sonstegard T."/>
            <person name="Feng J."/>
            <person name="Danzmann R.G."/>
            <person name="Schroeder S."/>
            <person name="Scheffler B."/>
            <person name="Duke M.V."/>
            <person name="Ballard L."/>
            <person name="Kucuktas H."/>
            <person name="Kaltenboeck L."/>
            <person name="Liu H."/>
            <person name="Armbruster J."/>
            <person name="Xie Y."/>
            <person name="Kirby M.L."/>
            <person name="Tian Y."/>
            <person name="Flanagan M.E."/>
            <person name="Mu W."/>
            <person name="Waldbieser G.C."/>
        </authorList>
    </citation>
    <scope>NUCLEOTIDE SEQUENCE [LARGE SCALE GENOMIC DNA]</scope>
    <source>
        <strain evidence="8">SDA103</strain>
    </source>
</reference>
<feature type="compositionally biased region" description="Basic residues" evidence="6">
    <location>
        <begin position="955"/>
        <end position="964"/>
    </location>
</feature>
<dbReference type="GO" id="GO:0000993">
    <property type="term" value="F:RNA polymerase II complex binding"/>
    <property type="evidence" value="ECO:0007669"/>
    <property type="project" value="TreeGrafter"/>
</dbReference>
<feature type="compositionally biased region" description="Pro residues" evidence="6">
    <location>
        <begin position="1060"/>
        <end position="1083"/>
    </location>
</feature>
<evidence type="ECO:0000256" key="3">
    <source>
        <dbReference type="ARBA" id="ARBA00022990"/>
    </source>
</evidence>
<dbReference type="GeneID" id="108272713"/>
<feature type="compositionally biased region" description="Basic residues" evidence="6">
    <location>
        <begin position="1050"/>
        <end position="1059"/>
    </location>
</feature>
<dbReference type="InterPro" id="IPR008942">
    <property type="entry name" value="ENTH_VHS"/>
</dbReference>
<dbReference type="KEGG" id="ipu:108272713"/>
<feature type="compositionally biased region" description="Low complexity" evidence="6">
    <location>
        <begin position="689"/>
        <end position="702"/>
    </location>
</feature>
<feature type="domain" description="CID" evidence="7">
    <location>
        <begin position="15"/>
        <end position="148"/>
    </location>
</feature>
<dbReference type="Proteomes" id="UP000221080">
    <property type="component" value="Chromosome 12"/>
</dbReference>
<feature type="compositionally biased region" description="Low complexity" evidence="6">
    <location>
        <begin position="457"/>
        <end position="491"/>
    </location>
</feature>
<evidence type="ECO:0000256" key="6">
    <source>
        <dbReference type="SAM" id="MobiDB-lite"/>
    </source>
</evidence>
<feature type="region of interest" description="Disordered" evidence="6">
    <location>
        <begin position="814"/>
        <end position="856"/>
    </location>
</feature>
<dbReference type="RefSeq" id="XP_017336851.2">
    <property type="nucleotide sequence ID" value="XM_017481362.3"/>
</dbReference>
<keyword evidence="2" id="KW-0597">Phosphoprotein</keyword>
<feature type="compositionally biased region" description="Polar residues" evidence="6">
    <location>
        <begin position="761"/>
        <end position="781"/>
    </location>
</feature>
<dbReference type="Pfam" id="PF04818">
    <property type="entry name" value="CID"/>
    <property type="match status" value="1"/>
</dbReference>
<sequence length="1117" mass="121620">MAAGSEAVSGNSRGSSAVLESSLDRRFQGVSNTMESIQGLSTWCIENKKYHSVIVRSWLKWMRKSDPSHRLNLFYLANDVIQNCKRRNAIVYRTTFTDVLPEAIKLISTVKDSKVRKSVDRILSIWEERNVYTEDLIVQLKGGLIQQEEPPAPVNPKAALRSKIVAEFLPSGFIEHLTKYRNSMDEIELREKQLAAMRVDVCSTVALKKLKDKAGGKRFSKDFEDGSAKLQDFVAFLDGEVKKGPALIEALENADIFYEMQYKEVKIVTTAYQTFANRVLHLKKKLDALKASLPDPDDSPIPSPSEDAPSPTGSESPFRGLTRIGTPDPELDGQALDEDLIAIGDAPSPLSSPGDKDNRDVEDMDLSDVEELVAPSIIVEERTEHPGPASVSNQTLTLSVTEPSQTSQAAPENETTTPAATTTPTTGSLPINLAGVDLGKISSIISTLTNVMKNTGTSPTFRSSTSNSSTVSSTSSTLKSPTASSSPAVPASNSLAKILSRVDINPGTLLNVLSKTQAQGIGLQGLSSFLSNQTAANSTPSGQHLDPPIDSTHKAHASPIANPVPPAPTVVRGSTPQRAVTLQSSQSPNTIQTRELQKEAEEDKEEPVVSVNSTLDSKIDGFLQGNPGLRGLNMGFPPVLPWTKAVDSPSASTENLGGTPVRDESGATPTQDEVMDEPAVQPFLFQGRPQQTASATAASAPAGVSGPPMSTYANDSWQEQNKHVLPFGPGSQHCGNRYQRDFTVKQDFPSSGLPLIEAGHPQQSLVSSSMADRNQNSNKNNETLERIGLGTPFSNIGADNASLANDGWYRDAREHDQDQRAGANPDSYKLNQHQSEEHRHDTNPPNFFNTPLPPPPPIPQLPPPPQDFLPPVVGGVKNSELKNITDNLHPGGDVPAFLSTNPISHADYDERLLNRIPAKETFHPHLNAPGPRHCAVAPHPVRLGPQNGPLDFNHRPRLPVHNAHHPGMPRPSPPPNVRGFHEALSPSHAPSEDAYLDPHCDAPPRSPSPPPYNVEHPVTPHTRTFYPEERALPLHHPEPRLRPRLEHRAPPPHHFRPPRPGHYPPQRPLRRPPPPHIPHPSEPPFQRGKRHGPPFGGPLRPPGPFFPPKRPFLPPRY</sequence>
<reference evidence="9" key="2">
    <citation type="submission" date="2025-08" db="UniProtKB">
        <authorList>
            <consortium name="RefSeq"/>
        </authorList>
    </citation>
    <scope>IDENTIFICATION</scope>
    <source>
        <tissue evidence="9">Blood</tissue>
    </source>
</reference>
<keyword evidence="3" id="KW-0007">Acetylation</keyword>
<feature type="compositionally biased region" description="Low complexity" evidence="6">
    <location>
        <begin position="415"/>
        <end position="426"/>
    </location>
</feature>
<dbReference type="PROSITE" id="PS51391">
    <property type="entry name" value="CID"/>
    <property type="match status" value="1"/>
</dbReference>
<keyword evidence="1" id="KW-0488">Methylation</keyword>
<dbReference type="PANTHER" id="PTHR12460:SF40">
    <property type="entry name" value="REGULATION OF NUCLEAR PRE-MRNA DOMAIN-CONTAINING PROTEIN 2"/>
    <property type="match status" value="1"/>
</dbReference>
<feature type="compositionally biased region" description="Pro residues" evidence="6">
    <location>
        <begin position="1095"/>
        <end position="1117"/>
    </location>
</feature>
<accession>A0A2D0S339</accession>
<feature type="compositionally biased region" description="Polar residues" evidence="6">
    <location>
        <begin position="390"/>
        <end position="414"/>
    </location>
</feature>
<dbReference type="CTD" id="334701"/>
<proteinExistence type="predicted"/>
<feature type="region of interest" description="Disordered" evidence="6">
    <location>
        <begin position="936"/>
        <end position="1020"/>
    </location>
</feature>
<feature type="region of interest" description="Disordered" evidence="6">
    <location>
        <begin position="645"/>
        <end position="674"/>
    </location>
</feature>
<dbReference type="OrthoDB" id="10069473at2759"/>
<gene>
    <name evidence="9" type="primary">rprd2a</name>
</gene>
<organism evidence="8 9">
    <name type="scientific">Ictalurus punctatus</name>
    <name type="common">Channel catfish</name>
    <name type="synonym">Silurus punctatus</name>
    <dbReference type="NCBI Taxonomy" id="7998"/>
    <lineage>
        <taxon>Eukaryota</taxon>
        <taxon>Metazoa</taxon>
        <taxon>Chordata</taxon>
        <taxon>Craniata</taxon>
        <taxon>Vertebrata</taxon>
        <taxon>Euteleostomi</taxon>
        <taxon>Actinopterygii</taxon>
        <taxon>Neopterygii</taxon>
        <taxon>Teleostei</taxon>
        <taxon>Ostariophysi</taxon>
        <taxon>Siluriformes</taxon>
        <taxon>Ictaluridae</taxon>
        <taxon>Ictalurus</taxon>
    </lineage>
</organism>
<feature type="region of interest" description="Disordered" evidence="6">
    <location>
        <begin position="380"/>
        <end position="431"/>
    </location>
</feature>
<evidence type="ECO:0000256" key="5">
    <source>
        <dbReference type="ARBA" id="ARBA00067342"/>
    </source>
</evidence>
<feature type="region of interest" description="Disordered" evidence="6">
    <location>
        <begin position="689"/>
        <end position="711"/>
    </location>
</feature>
<feature type="region of interest" description="Disordered" evidence="6">
    <location>
        <begin position="291"/>
        <end position="333"/>
    </location>
</feature>
<evidence type="ECO:0000313" key="8">
    <source>
        <dbReference type="Proteomes" id="UP000221080"/>
    </source>
</evidence>
<dbReference type="GO" id="GO:0031124">
    <property type="term" value="P:mRNA 3'-end processing"/>
    <property type="evidence" value="ECO:0007669"/>
    <property type="project" value="TreeGrafter"/>
</dbReference>
<dbReference type="AlphaFoldDB" id="A0A2D0S339"/>
<dbReference type="PANTHER" id="PTHR12460">
    <property type="entry name" value="CYCLIN-DEPENDENT KINASE INHIBITOR-RELATED PROTEIN"/>
    <property type="match status" value="1"/>
</dbReference>
<dbReference type="STRING" id="7998.ENSIPUP00000012018"/>
<evidence type="ECO:0000259" key="7">
    <source>
        <dbReference type="PROSITE" id="PS51391"/>
    </source>
</evidence>
<comment type="subunit">
    <text evidence="4">Associates with the RNA polymerase II complex.</text>
</comment>
<name>A0A2D0S339_ICTPU</name>
<dbReference type="Gene3D" id="1.25.40.90">
    <property type="match status" value="1"/>
</dbReference>
<keyword evidence="8" id="KW-1185">Reference proteome</keyword>
<feature type="region of interest" description="Disordered" evidence="6">
    <location>
        <begin position="1040"/>
        <end position="1117"/>
    </location>
</feature>
<dbReference type="Gene3D" id="6.10.250.2560">
    <property type="match status" value="1"/>
</dbReference>
<feature type="region of interest" description="Disordered" evidence="6">
    <location>
        <begin position="456"/>
        <end position="491"/>
    </location>
</feature>
<dbReference type="InterPro" id="IPR006569">
    <property type="entry name" value="CID_dom"/>
</dbReference>
<dbReference type="SUPFAM" id="SSF48464">
    <property type="entry name" value="ENTH/VHS domain"/>
    <property type="match status" value="1"/>
</dbReference>
<feature type="region of interest" description="Disordered" evidence="6">
    <location>
        <begin position="580"/>
        <end position="611"/>
    </location>
</feature>
<dbReference type="SMART" id="SM00582">
    <property type="entry name" value="RPR"/>
    <property type="match status" value="1"/>
</dbReference>
<evidence type="ECO:0000313" key="9">
    <source>
        <dbReference type="RefSeq" id="XP_017336851.2"/>
    </source>
</evidence>